<dbReference type="PROSITE" id="PS50123">
    <property type="entry name" value="CHER"/>
    <property type="match status" value="1"/>
</dbReference>
<dbReference type="InterPro" id="IPR036804">
    <property type="entry name" value="CheR_N_sf"/>
</dbReference>
<evidence type="ECO:0000256" key="4">
    <source>
        <dbReference type="ARBA" id="ARBA00022679"/>
    </source>
</evidence>
<dbReference type="HOGENOM" id="CLU_025854_0_2_5"/>
<dbReference type="eggNOG" id="COG1352">
    <property type="taxonomic scope" value="Bacteria"/>
</dbReference>
<dbReference type="Gene3D" id="1.10.155.10">
    <property type="entry name" value="Chemotaxis receptor methyltransferase CheR, N-terminal domain"/>
    <property type="match status" value="1"/>
</dbReference>
<dbReference type="BioCyc" id="BSUB633149:G1GM8-1181-MONOMER"/>
<dbReference type="PANTHER" id="PTHR24422">
    <property type="entry name" value="CHEMOTAXIS PROTEIN METHYLTRANSFERASE"/>
    <property type="match status" value="1"/>
</dbReference>
<protein>
    <recommendedName>
        <fullName evidence="2">protein-glutamate O-methyltransferase</fullName>
        <ecNumber evidence="2">2.1.1.80</ecNumber>
    </recommendedName>
</protein>
<evidence type="ECO:0000256" key="5">
    <source>
        <dbReference type="ARBA" id="ARBA00022691"/>
    </source>
</evidence>
<dbReference type="SUPFAM" id="SSF47757">
    <property type="entry name" value="Chemotaxis receptor methyltransferase CheR, N-terminal domain"/>
    <property type="match status" value="1"/>
</dbReference>
<dbReference type="AlphaFoldDB" id="D9QF10"/>
<dbReference type="GO" id="GO:0032259">
    <property type="term" value="P:methylation"/>
    <property type="evidence" value="ECO:0007669"/>
    <property type="project" value="UniProtKB-KW"/>
</dbReference>
<comment type="catalytic activity">
    <reaction evidence="1">
        <text>L-glutamyl-[protein] + S-adenosyl-L-methionine = [protein]-L-glutamate 5-O-methyl ester + S-adenosyl-L-homocysteine</text>
        <dbReference type="Rhea" id="RHEA:24452"/>
        <dbReference type="Rhea" id="RHEA-COMP:10208"/>
        <dbReference type="Rhea" id="RHEA-COMP:10311"/>
        <dbReference type="ChEBI" id="CHEBI:29973"/>
        <dbReference type="ChEBI" id="CHEBI:57856"/>
        <dbReference type="ChEBI" id="CHEBI:59789"/>
        <dbReference type="ChEBI" id="CHEBI:82795"/>
        <dbReference type="EC" id="2.1.1.80"/>
    </reaction>
</comment>
<evidence type="ECO:0000256" key="2">
    <source>
        <dbReference type="ARBA" id="ARBA00012534"/>
    </source>
</evidence>
<dbReference type="InterPro" id="IPR050903">
    <property type="entry name" value="Bact_Chemotaxis_MeTrfase"/>
</dbReference>
<keyword evidence="4 7" id="KW-0808">Transferase</keyword>
<dbReference type="InterPro" id="IPR029063">
    <property type="entry name" value="SAM-dependent_MTases_sf"/>
</dbReference>
<dbReference type="KEGG" id="bsb:Bresu_1183"/>
<keyword evidence="5" id="KW-0949">S-adenosyl-L-methionine</keyword>
<keyword evidence="3 7" id="KW-0489">Methyltransferase</keyword>
<dbReference type="InterPro" id="IPR022642">
    <property type="entry name" value="CheR_C"/>
</dbReference>
<reference evidence="8" key="1">
    <citation type="journal article" date="2011" name="J. Bacteriol.">
        <title>Genome sequences of eight morphologically diverse alphaproteobacteria.</title>
        <authorList>
            <consortium name="US DOE Joint Genome Institute"/>
            <person name="Brown P.J."/>
            <person name="Kysela D.T."/>
            <person name="Buechlein A."/>
            <person name="Hemmerich C."/>
            <person name="Brun Y.V."/>
        </authorList>
    </citation>
    <scope>NUCLEOTIDE SEQUENCE [LARGE SCALE GENOMIC DNA]</scope>
    <source>
        <strain evidence="8">ATCC 15264 / DSM 4735 / LMG 14903 / NBRC 16000 / CB 81</strain>
    </source>
</reference>
<evidence type="ECO:0000256" key="1">
    <source>
        <dbReference type="ARBA" id="ARBA00001541"/>
    </source>
</evidence>
<dbReference type="InParanoid" id="D9QF10"/>
<dbReference type="Gene3D" id="3.40.50.150">
    <property type="entry name" value="Vaccinia Virus protein VP39"/>
    <property type="match status" value="1"/>
</dbReference>
<dbReference type="InterPro" id="IPR000780">
    <property type="entry name" value="CheR_MeTrfase"/>
</dbReference>
<accession>D9QF10</accession>
<dbReference type="RefSeq" id="WP_013268598.1">
    <property type="nucleotide sequence ID" value="NC_014375.1"/>
</dbReference>
<evidence type="ECO:0000259" key="6">
    <source>
        <dbReference type="PROSITE" id="PS50123"/>
    </source>
</evidence>
<name>D9QF10_BRESC</name>
<dbReference type="SUPFAM" id="SSF53335">
    <property type="entry name" value="S-adenosyl-L-methionine-dependent methyltransferases"/>
    <property type="match status" value="1"/>
</dbReference>
<organism evidence="7 8">
    <name type="scientific">Brevundimonas subvibrioides (strain ATCC 15264 / DSM 4735 / LMG 14903 / NBRC 16000 / CB 81)</name>
    <name type="common">Caulobacter subvibrioides</name>
    <dbReference type="NCBI Taxonomy" id="633149"/>
    <lineage>
        <taxon>Bacteria</taxon>
        <taxon>Pseudomonadati</taxon>
        <taxon>Pseudomonadota</taxon>
        <taxon>Alphaproteobacteria</taxon>
        <taxon>Caulobacterales</taxon>
        <taxon>Caulobacteraceae</taxon>
        <taxon>Brevundimonas</taxon>
    </lineage>
</organism>
<proteinExistence type="predicted"/>
<sequence>MTQDDFDRLQALLVSRAGFRLGRDRIHLAEHRLAPVARREGFDSVDALLATLWVKPVASLGWAVIESLLNPETWFRRDRAVFDTFARELLPAIGRVRPEGRIQVWSAGCSSGQEAYSLAMAGLESGANIDIVATDLSQRALDKARAGVFSAFEVQRGLSAHTMLRWFEPAEDAWAVRPELKNAVRFARHNLLDAPTDDARFDIIVCRNVLVEMDPARRGQVVDYLERRLVDDGVLVLGADERIEGDTIAFRPVGGRRGLYVKAPSALSRAA</sequence>
<feature type="domain" description="CheR-type methyltransferase" evidence="6">
    <location>
        <begin position="1"/>
        <end position="245"/>
    </location>
</feature>
<dbReference type="GO" id="GO:0008983">
    <property type="term" value="F:protein-glutamate O-methyltransferase activity"/>
    <property type="evidence" value="ECO:0007669"/>
    <property type="project" value="UniProtKB-EC"/>
</dbReference>
<dbReference type="PRINTS" id="PR00996">
    <property type="entry name" value="CHERMTFRASE"/>
</dbReference>
<keyword evidence="8" id="KW-1185">Reference proteome</keyword>
<gene>
    <name evidence="7" type="ordered locus">Bresu_1183</name>
</gene>
<evidence type="ECO:0000313" key="8">
    <source>
        <dbReference type="Proteomes" id="UP000002696"/>
    </source>
</evidence>
<dbReference type="Proteomes" id="UP000002696">
    <property type="component" value="Chromosome"/>
</dbReference>
<dbReference type="STRING" id="633149.Bresu_1183"/>
<dbReference type="EC" id="2.1.1.80" evidence="2"/>
<evidence type="ECO:0000313" key="7">
    <source>
        <dbReference type="EMBL" id="ADL00495.1"/>
    </source>
</evidence>
<dbReference type="PANTHER" id="PTHR24422:SF21">
    <property type="entry name" value="CHEMOTAXIS PROTEIN METHYLTRANSFERASE 1"/>
    <property type="match status" value="1"/>
</dbReference>
<dbReference type="SMART" id="SM00138">
    <property type="entry name" value="MeTrc"/>
    <property type="match status" value="1"/>
</dbReference>
<dbReference type="EMBL" id="CP002102">
    <property type="protein sequence ID" value="ADL00495.1"/>
    <property type="molecule type" value="Genomic_DNA"/>
</dbReference>
<dbReference type="OrthoDB" id="9816309at2"/>
<evidence type="ECO:0000256" key="3">
    <source>
        <dbReference type="ARBA" id="ARBA00022603"/>
    </source>
</evidence>
<dbReference type="Pfam" id="PF01739">
    <property type="entry name" value="CheR"/>
    <property type="match status" value="1"/>
</dbReference>